<dbReference type="CDD" id="cd02523">
    <property type="entry name" value="PC_cytidylyltransferase"/>
    <property type="match status" value="1"/>
</dbReference>
<reference evidence="6 7" key="1">
    <citation type="submission" date="2020-02" db="EMBL/GenBank/DDBJ databases">
        <title>Paraburkholderia simonii sp. nov. and Paraburkholderia youngii sp. nov. Brazilian and Mexican Mimosa-associated rhizobia.</title>
        <authorList>
            <person name="Mavima L."/>
            <person name="Beukes C.W."/>
            <person name="Chan W.Y."/>
            <person name="Palmer M."/>
            <person name="De Meyer S.E."/>
            <person name="James E.K."/>
            <person name="Venter S.N."/>
            <person name="Steenkamp E.T."/>
        </authorList>
    </citation>
    <scope>NUCLEOTIDE SEQUENCE [LARGE SCALE GENOMIC DNA]</scope>
    <source>
        <strain evidence="6 7">JPY169</strain>
    </source>
</reference>
<evidence type="ECO:0000256" key="4">
    <source>
        <dbReference type="ARBA" id="ARBA00038455"/>
    </source>
</evidence>
<dbReference type="EMBL" id="JAALDK010000001">
    <property type="protein sequence ID" value="NUY01204.1"/>
    <property type="molecule type" value="Genomic_DNA"/>
</dbReference>
<dbReference type="GeneID" id="301101882"/>
<dbReference type="Gene3D" id="3.20.20.60">
    <property type="entry name" value="Phosphoenolpyruvate-binding domains"/>
    <property type="match status" value="1"/>
</dbReference>
<gene>
    <name evidence="6" type="primary">aepX</name>
    <name evidence="6" type="ORF">G5S42_16230</name>
</gene>
<evidence type="ECO:0000256" key="3">
    <source>
        <dbReference type="ARBA" id="ARBA00024063"/>
    </source>
</evidence>
<evidence type="ECO:0000259" key="5">
    <source>
        <dbReference type="Pfam" id="PF12804"/>
    </source>
</evidence>
<feature type="domain" description="MobA-like NTP transferase" evidence="5">
    <location>
        <begin position="307"/>
        <end position="417"/>
    </location>
</feature>
<dbReference type="RefSeq" id="WP_176107669.1">
    <property type="nucleotide sequence ID" value="NZ_JAALDK010000001.1"/>
</dbReference>
<dbReference type="NCBIfam" id="TIGR02320">
    <property type="entry name" value="PEP_mutase"/>
    <property type="match status" value="1"/>
</dbReference>
<comment type="caution">
    <text evidence="6">The sequence shown here is derived from an EMBL/GenBank/DDBJ whole genome shotgun (WGS) entry which is preliminary data.</text>
</comment>
<dbReference type="InterPro" id="IPR025877">
    <property type="entry name" value="MobA-like_NTP_Trfase"/>
</dbReference>
<organism evidence="6 7">
    <name type="scientific">Paraburkholderia youngii</name>
    <dbReference type="NCBI Taxonomy" id="2782701"/>
    <lineage>
        <taxon>Bacteria</taxon>
        <taxon>Pseudomonadati</taxon>
        <taxon>Pseudomonadota</taxon>
        <taxon>Betaproteobacteria</taxon>
        <taxon>Burkholderiales</taxon>
        <taxon>Burkholderiaceae</taxon>
        <taxon>Paraburkholderia</taxon>
    </lineage>
</organism>
<dbReference type="InterPro" id="IPR012698">
    <property type="entry name" value="PEnolPyrv_PMutase_core"/>
</dbReference>
<evidence type="ECO:0000313" key="7">
    <source>
        <dbReference type="Proteomes" id="UP000594380"/>
    </source>
</evidence>
<dbReference type="PANTHER" id="PTHR42905:SF7">
    <property type="entry name" value="PHOSPHOENOLPYRUVATE PHOSPHOMUTASE"/>
    <property type="match status" value="1"/>
</dbReference>
<dbReference type="AlphaFoldDB" id="A0A7Y6N0D0"/>
<dbReference type="Pfam" id="PF13714">
    <property type="entry name" value="PEP_mutase"/>
    <property type="match status" value="1"/>
</dbReference>
<comment type="similarity">
    <text evidence="4">Belongs to the isocitrate lyase/PEP mutase superfamily. PEP mutase family.</text>
</comment>
<dbReference type="SUPFAM" id="SSF51621">
    <property type="entry name" value="Phosphoenolpyruvate/pyruvate domain"/>
    <property type="match status" value="1"/>
</dbReference>
<dbReference type="Pfam" id="PF12804">
    <property type="entry name" value="NTP_transf_3"/>
    <property type="match status" value="1"/>
</dbReference>
<dbReference type="CDD" id="cd00377">
    <property type="entry name" value="ICL_PEPM"/>
    <property type="match status" value="1"/>
</dbReference>
<dbReference type="PANTHER" id="PTHR42905">
    <property type="entry name" value="PHOSPHOENOLPYRUVATE CARBOXYLASE"/>
    <property type="match status" value="1"/>
</dbReference>
<proteinExistence type="inferred from homology"/>
<dbReference type="InterPro" id="IPR015813">
    <property type="entry name" value="Pyrv/PenolPyrv_kinase-like_dom"/>
</dbReference>
<evidence type="ECO:0000256" key="1">
    <source>
        <dbReference type="ARBA" id="ARBA00022842"/>
    </source>
</evidence>
<dbReference type="GO" id="GO:0050188">
    <property type="term" value="F:phosphoenolpyruvate mutase activity"/>
    <property type="evidence" value="ECO:0007669"/>
    <property type="project" value="UniProtKB-EC"/>
</dbReference>
<dbReference type="Proteomes" id="UP000594380">
    <property type="component" value="Unassembled WGS sequence"/>
</dbReference>
<name>A0A7Y6N0D0_9BURK</name>
<keyword evidence="2 6" id="KW-0413">Isomerase</keyword>
<evidence type="ECO:0000313" key="6">
    <source>
        <dbReference type="EMBL" id="NUY01204.1"/>
    </source>
</evidence>
<sequence>MNAREPAFVSQSRSARLRQMLVRSELDFMMEAHNGLSARIVREAGFKAIWGSGLAISAQFGVRDNNEASWTQVVDTLEFMADASDLPILLDGDTGYGNFNNVRRLVRKLEQRGIAGVCIEDKQFPKTNSFIKGEAQPLAEIDEFCGKIKAGKDSQNDEHFSIVARVEALIAGWGMDEALRRAEAYRRAGADAILIHSKLSRPDEILEFAREWAGRAPLVIVPTKYYSTPTEVFREAGISTVIWANHLIRAATSAMQAVAKEIHASETLVNVEDSIAAVNEIFRLQDADEYSEAEDRYLSGGRAAGSAVVLAASRGKGLEAVTGERPKVMLPIAGKPLLRWLVDAFKKQGVNDITVVGGYRADAIDTAGIRLVVNEQHAQTGELASLACALDKLSGDTVISYGDLLFRSYILRDLVESEAAFSVVVDSSLTDTENASVRDFAWCSAADDRGLFGNKVVLRHVASGRHQSSTASAAQVPHGRWVGLLNVRGAGLERLQAVMRGLRTRDDFASLDMPALLNALIEAGESIEVQYVHGHWRGVNDLDDFRRAGDFAHAQAPFASAVCGATAHDAHGGAQ</sequence>
<evidence type="ECO:0000256" key="2">
    <source>
        <dbReference type="ARBA" id="ARBA00023235"/>
    </source>
</evidence>
<dbReference type="InterPro" id="IPR029044">
    <property type="entry name" value="Nucleotide-diphossugar_trans"/>
</dbReference>
<dbReference type="SUPFAM" id="SSF53448">
    <property type="entry name" value="Nucleotide-diphospho-sugar transferases"/>
    <property type="match status" value="1"/>
</dbReference>
<dbReference type="EC" id="5.4.2.9" evidence="3"/>
<protein>
    <recommendedName>
        <fullName evidence="3">phosphoenolpyruvate mutase</fullName>
        <ecNumber evidence="3">5.4.2.9</ecNumber>
    </recommendedName>
</protein>
<dbReference type="InterPro" id="IPR040442">
    <property type="entry name" value="Pyrv_kinase-like_dom_sf"/>
</dbReference>
<keyword evidence="6" id="KW-0670">Pyruvate</keyword>
<keyword evidence="1" id="KW-0460">Magnesium</keyword>
<accession>A0A7Y6N0D0</accession>
<dbReference type="InterPro" id="IPR039556">
    <property type="entry name" value="ICL/PEPM"/>
</dbReference>
<dbReference type="GO" id="GO:0016779">
    <property type="term" value="F:nucleotidyltransferase activity"/>
    <property type="evidence" value="ECO:0007669"/>
    <property type="project" value="UniProtKB-ARBA"/>
</dbReference>
<dbReference type="Gene3D" id="3.90.550.10">
    <property type="entry name" value="Spore Coat Polysaccharide Biosynthesis Protein SpsA, Chain A"/>
    <property type="match status" value="1"/>
</dbReference>